<protein>
    <recommendedName>
        <fullName evidence="17">Energy transducer TonB</fullName>
    </recommendedName>
</protein>
<keyword evidence="6 11" id="KW-0798">TonB box</keyword>
<evidence type="ECO:0000313" key="16">
    <source>
        <dbReference type="Proteomes" id="UP000028007"/>
    </source>
</evidence>
<evidence type="ECO:0000259" key="14">
    <source>
        <dbReference type="Pfam" id="PF07715"/>
    </source>
</evidence>
<gene>
    <name evidence="15" type="ORF">N180_04105</name>
</gene>
<dbReference type="OrthoDB" id="9812892at2"/>
<name>A0A081PFS8_9SPHI</name>
<dbReference type="GO" id="GO:0009279">
    <property type="term" value="C:cell outer membrane"/>
    <property type="evidence" value="ECO:0007669"/>
    <property type="project" value="UniProtKB-SubCell"/>
</dbReference>
<keyword evidence="16" id="KW-1185">Reference proteome</keyword>
<dbReference type="InterPro" id="IPR000531">
    <property type="entry name" value="Beta-barrel_TonB"/>
</dbReference>
<dbReference type="GO" id="GO:0044718">
    <property type="term" value="P:siderophore transmembrane transport"/>
    <property type="evidence" value="ECO:0007669"/>
    <property type="project" value="TreeGrafter"/>
</dbReference>
<keyword evidence="3 10" id="KW-1134">Transmembrane beta strand</keyword>
<evidence type="ECO:0000256" key="10">
    <source>
        <dbReference type="PROSITE-ProRule" id="PRU01360"/>
    </source>
</evidence>
<feature type="domain" description="TonB-dependent receptor-like beta-barrel" evidence="13">
    <location>
        <begin position="329"/>
        <end position="765"/>
    </location>
</feature>
<dbReference type="eggNOG" id="COG4206">
    <property type="taxonomic scope" value="Bacteria"/>
</dbReference>
<comment type="similarity">
    <text evidence="10 11">Belongs to the TonB-dependent receptor family.</text>
</comment>
<evidence type="ECO:0000259" key="13">
    <source>
        <dbReference type="Pfam" id="PF00593"/>
    </source>
</evidence>
<dbReference type="InterPro" id="IPR008969">
    <property type="entry name" value="CarboxyPept-like_regulatory"/>
</dbReference>
<keyword evidence="5 12" id="KW-0732">Signal</keyword>
<dbReference type="Gene3D" id="2.40.170.20">
    <property type="entry name" value="TonB-dependent receptor, beta-barrel domain"/>
    <property type="match status" value="1"/>
</dbReference>
<reference evidence="15 16" key="1">
    <citation type="journal article" date="1992" name="Int. J. Syst. Bacteriol.">
        <title>Sphingobacterium antarcticus sp. nov. a Psychrotrophic Bacterium from the Soils of Schirmacher Oasis, Antarctica.</title>
        <authorList>
            <person name="Shivaji S."/>
            <person name="Ray M.K."/>
            <person name="Rao N.S."/>
            <person name="Saiserr L."/>
            <person name="Jagannadham M.V."/>
            <person name="Kumar G.S."/>
            <person name="Reddy G."/>
            <person name="Bhargava P.M."/>
        </authorList>
    </citation>
    <scope>NUCLEOTIDE SEQUENCE [LARGE SCALE GENOMIC DNA]</scope>
    <source>
        <strain evidence="15 16">4BY</strain>
    </source>
</reference>
<sequence>MRYRKFILLFFLFAFSVPVLAQQNAGISGQIRDNDELITGASVSIKGTQTGTLSDKDGSFQLNNLKAGDYTLQVSFLGYLPEVKQISLKTGQQLVLNFKLKKDAKQLNDVAISAKTSVRKVKETGFAVTSVELKNYANTTADLNQVLNRSAGVKVREQGGLGSDFNFSINGLSGSHIKFFIDGIPLESFGSGMTLNNIPVNLAERVDIYKGVVPAFLGSDALGGAVNIITKRNSGKSIDASYSYGSFNTHRAALTGSFTDKKTGIHTNITSYYNFSDNNYTMYNNPKANALLRVVENGQFVTKDKLNRFHDGYESFMGQIESGVSNKKWADVFVAGITYTSNYKERQTGATQEKVIGQMFTRGHNIIPSIRYRKENLLVTGLSASVFANFSANKTVVTDTSGNVYNWDGTVRERRVGSELSGEKPMINHITGHYALAQVNFGYVLGENHQINLSHNFNRSYRESYNEIDPYNNTYDRSNSLNKNITGLSYQQQLFGQRLTTNFFGKRFGLDGTTYSPDNVPTSQSKQYFGYGIATNYKIVSNLGIKASYEHAYRLPELVELYGNREDILGNPNLKPESSNNYNLGIYYDHKIGSGKISAEATGFYRDANDYIITTPSTSGSVGSYSQYYNTDGIKVSGLEGEVRYEYNNLFSVLVNMSYQNAVNRQQYSAGTVRENITYLSRVPNQPWLYGNADFSIGKNDLVGKDTRVQFNWFTQFINDYSVTWSKLGDKNTKDYIPKQFIQNATLTYSTHGGRYNISLEGRNLTNVIAYDNFKLQKPGRSFFIKLRYAFSQSN</sequence>
<dbReference type="Pfam" id="PF13715">
    <property type="entry name" value="CarbopepD_reg_2"/>
    <property type="match status" value="1"/>
</dbReference>
<keyword evidence="2 10" id="KW-0813">Transport</keyword>
<comment type="subcellular location">
    <subcellularLocation>
        <location evidence="1 10">Cell outer membrane</location>
        <topology evidence="1 10">Multi-pass membrane protein</topology>
    </subcellularLocation>
</comment>
<dbReference type="PANTHER" id="PTHR30069">
    <property type="entry name" value="TONB-DEPENDENT OUTER MEMBRANE RECEPTOR"/>
    <property type="match status" value="1"/>
</dbReference>
<dbReference type="GO" id="GO:0015344">
    <property type="term" value="F:siderophore uptake transmembrane transporter activity"/>
    <property type="evidence" value="ECO:0007669"/>
    <property type="project" value="TreeGrafter"/>
</dbReference>
<dbReference type="Pfam" id="PF00593">
    <property type="entry name" value="TonB_dep_Rec_b-barrel"/>
    <property type="match status" value="1"/>
</dbReference>
<accession>A0A081PFS8</accession>
<evidence type="ECO:0000256" key="5">
    <source>
        <dbReference type="ARBA" id="ARBA00022729"/>
    </source>
</evidence>
<dbReference type="SUPFAM" id="SSF49464">
    <property type="entry name" value="Carboxypeptidase regulatory domain-like"/>
    <property type="match status" value="1"/>
</dbReference>
<dbReference type="PROSITE" id="PS52016">
    <property type="entry name" value="TONB_DEPENDENT_REC_3"/>
    <property type="match status" value="1"/>
</dbReference>
<comment type="caution">
    <text evidence="15">The sequence shown here is derived from an EMBL/GenBank/DDBJ whole genome shotgun (WGS) entry which is preliminary data.</text>
</comment>
<evidence type="ECO:0000313" key="15">
    <source>
        <dbReference type="EMBL" id="KEQ29551.1"/>
    </source>
</evidence>
<evidence type="ECO:0000256" key="9">
    <source>
        <dbReference type="ARBA" id="ARBA00023237"/>
    </source>
</evidence>
<dbReference type="RefSeq" id="WP_037442005.1">
    <property type="nucleotide sequence ID" value="NZ_JNFF01000072.1"/>
</dbReference>
<keyword evidence="4 10" id="KW-0812">Transmembrane</keyword>
<feature type="signal peptide" evidence="12">
    <location>
        <begin position="1"/>
        <end position="21"/>
    </location>
</feature>
<evidence type="ECO:0000256" key="8">
    <source>
        <dbReference type="ARBA" id="ARBA00023170"/>
    </source>
</evidence>
<evidence type="ECO:0000256" key="11">
    <source>
        <dbReference type="RuleBase" id="RU003357"/>
    </source>
</evidence>
<dbReference type="AlphaFoldDB" id="A0A081PFS8"/>
<dbReference type="InterPro" id="IPR037066">
    <property type="entry name" value="Plug_dom_sf"/>
</dbReference>
<dbReference type="InterPro" id="IPR039426">
    <property type="entry name" value="TonB-dep_rcpt-like"/>
</dbReference>
<evidence type="ECO:0000256" key="6">
    <source>
        <dbReference type="ARBA" id="ARBA00023077"/>
    </source>
</evidence>
<dbReference type="SUPFAM" id="SSF56935">
    <property type="entry name" value="Porins"/>
    <property type="match status" value="1"/>
</dbReference>
<proteinExistence type="inferred from homology"/>
<keyword evidence="7 10" id="KW-0472">Membrane</keyword>
<keyword evidence="8" id="KW-0675">Receptor</keyword>
<evidence type="ECO:0000256" key="3">
    <source>
        <dbReference type="ARBA" id="ARBA00022452"/>
    </source>
</evidence>
<keyword evidence="9 10" id="KW-0998">Cell outer membrane</keyword>
<dbReference type="Gene3D" id="2.170.130.10">
    <property type="entry name" value="TonB-dependent receptor, plug domain"/>
    <property type="match status" value="1"/>
</dbReference>
<evidence type="ECO:0000256" key="12">
    <source>
        <dbReference type="SAM" id="SignalP"/>
    </source>
</evidence>
<dbReference type="Proteomes" id="UP000028007">
    <property type="component" value="Unassembled WGS sequence"/>
</dbReference>
<dbReference type="EMBL" id="JNFF01000072">
    <property type="protein sequence ID" value="KEQ29551.1"/>
    <property type="molecule type" value="Genomic_DNA"/>
</dbReference>
<dbReference type="Gene3D" id="2.60.40.1120">
    <property type="entry name" value="Carboxypeptidase-like, regulatory domain"/>
    <property type="match status" value="1"/>
</dbReference>
<evidence type="ECO:0000256" key="2">
    <source>
        <dbReference type="ARBA" id="ARBA00022448"/>
    </source>
</evidence>
<dbReference type="Pfam" id="PF07715">
    <property type="entry name" value="Plug"/>
    <property type="match status" value="1"/>
</dbReference>
<evidence type="ECO:0000256" key="4">
    <source>
        <dbReference type="ARBA" id="ARBA00022692"/>
    </source>
</evidence>
<feature type="domain" description="TonB-dependent receptor plug" evidence="14">
    <location>
        <begin position="121"/>
        <end position="225"/>
    </location>
</feature>
<organism evidence="15 16">
    <name type="scientific">Pedobacter antarcticus 4BY</name>
    <dbReference type="NCBI Taxonomy" id="1358423"/>
    <lineage>
        <taxon>Bacteria</taxon>
        <taxon>Pseudomonadati</taxon>
        <taxon>Bacteroidota</taxon>
        <taxon>Sphingobacteriia</taxon>
        <taxon>Sphingobacteriales</taxon>
        <taxon>Sphingobacteriaceae</taxon>
        <taxon>Pedobacter</taxon>
    </lineage>
</organism>
<dbReference type="InterPro" id="IPR012910">
    <property type="entry name" value="Plug_dom"/>
</dbReference>
<evidence type="ECO:0000256" key="7">
    <source>
        <dbReference type="ARBA" id="ARBA00023136"/>
    </source>
</evidence>
<feature type="chain" id="PRO_5001761824" description="Energy transducer TonB" evidence="12">
    <location>
        <begin position="22"/>
        <end position="795"/>
    </location>
</feature>
<dbReference type="InterPro" id="IPR036942">
    <property type="entry name" value="Beta-barrel_TonB_sf"/>
</dbReference>
<dbReference type="PANTHER" id="PTHR30069:SF29">
    <property type="entry name" value="HEMOGLOBIN AND HEMOGLOBIN-HAPTOGLOBIN-BINDING PROTEIN 1-RELATED"/>
    <property type="match status" value="1"/>
</dbReference>
<evidence type="ECO:0000256" key="1">
    <source>
        <dbReference type="ARBA" id="ARBA00004571"/>
    </source>
</evidence>
<evidence type="ECO:0008006" key="17">
    <source>
        <dbReference type="Google" id="ProtNLM"/>
    </source>
</evidence>